<keyword evidence="2" id="KW-1185">Reference proteome</keyword>
<feature type="region of interest" description="Disordered" evidence="1">
    <location>
        <begin position="44"/>
        <end position="101"/>
    </location>
</feature>
<proteinExistence type="predicted"/>
<evidence type="ECO:0000256" key="1">
    <source>
        <dbReference type="SAM" id="MobiDB-lite"/>
    </source>
</evidence>
<evidence type="ECO:0000313" key="2">
    <source>
        <dbReference type="Proteomes" id="UP000887540"/>
    </source>
</evidence>
<protein>
    <submittedName>
        <fullName evidence="3">Uncharacterized protein</fullName>
    </submittedName>
</protein>
<reference evidence="3" key="1">
    <citation type="submission" date="2022-11" db="UniProtKB">
        <authorList>
            <consortium name="WormBaseParasite"/>
        </authorList>
    </citation>
    <scope>IDENTIFICATION</scope>
</reference>
<dbReference type="WBParaSite" id="ACRNAN_Path_1524.g5939.t1">
    <property type="protein sequence ID" value="ACRNAN_Path_1524.g5939.t1"/>
    <property type="gene ID" value="ACRNAN_Path_1524.g5939"/>
</dbReference>
<dbReference type="Proteomes" id="UP000887540">
    <property type="component" value="Unplaced"/>
</dbReference>
<organism evidence="2 3">
    <name type="scientific">Acrobeloides nanus</name>
    <dbReference type="NCBI Taxonomy" id="290746"/>
    <lineage>
        <taxon>Eukaryota</taxon>
        <taxon>Metazoa</taxon>
        <taxon>Ecdysozoa</taxon>
        <taxon>Nematoda</taxon>
        <taxon>Chromadorea</taxon>
        <taxon>Rhabditida</taxon>
        <taxon>Tylenchina</taxon>
        <taxon>Cephalobomorpha</taxon>
        <taxon>Cephaloboidea</taxon>
        <taxon>Cephalobidae</taxon>
        <taxon>Acrobeloides</taxon>
    </lineage>
</organism>
<dbReference type="AlphaFoldDB" id="A0A914C1M1"/>
<feature type="compositionally biased region" description="Basic and acidic residues" evidence="1">
    <location>
        <begin position="45"/>
        <end position="57"/>
    </location>
</feature>
<accession>A0A914C1M1</accession>
<name>A0A914C1M1_9BILA</name>
<evidence type="ECO:0000313" key="3">
    <source>
        <dbReference type="WBParaSite" id="ACRNAN_Path_1524.g5939.t1"/>
    </source>
</evidence>
<feature type="compositionally biased region" description="Basic and acidic residues" evidence="1">
    <location>
        <begin position="78"/>
        <end position="101"/>
    </location>
</feature>
<sequence>MSPIIIFEAVYDISTVILYTIQQLIDFNTQLYYPAFVIDEPIELPMKEESPPTKQEDQLETLKPTETIETAKTLATPKSDDSETQKVSKAEQDKRTEAKEH</sequence>